<gene>
    <name evidence="1" type="ORF">GCM10011588_54400</name>
</gene>
<dbReference type="RefSeq" id="WP_058855161.1">
    <property type="nucleotide sequence ID" value="NZ_BMMH01000014.1"/>
</dbReference>
<reference evidence="1" key="1">
    <citation type="journal article" date="2014" name="Int. J. Syst. Evol. Microbiol.">
        <title>Complete genome sequence of Corynebacterium casei LMG S-19264T (=DSM 44701T), isolated from a smear-ripened cheese.</title>
        <authorList>
            <consortium name="US DOE Joint Genome Institute (JGI-PGF)"/>
            <person name="Walter F."/>
            <person name="Albersmeier A."/>
            <person name="Kalinowski J."/>
            <person name="Ruckert C."/>
        </authorList>
    </citation>
    <scope>NUCLEOTIDE SEQUENCE</scope>
    <source>
        <strain evidence="1">CGMCC 4.3508</strain>
    </source>
</reference>
<dbReference type="AlphaFoldDB" id="A0A917RVG9"/>
<protein>
    <submittedName>
        <fullName evidence="1">Uncharacterized protein</fullName>
    </submittedName>
</protein>
<name>A0A917RVG9_9NOCA</name>
<evidence type="ECO:0000313" key="2">
    <source>
        <dbReference type="Proteomes" id="UP000638263"/>
    </source>
</evidence>
<reference evidence="1" key="2">
    <citation type="submission" date="2020-09" db="EMBL/GenBank/DDBJ databases">
        <authorList>
            <person name="Sun Q."/>
            <person name="Zhou Y."/>
        </authorList>
    </citation>
    <scope>NUCLEOTIDE SEQUENCE</scope>
    <source>
        <strain evidence="1">CGMCC 4.3508</strain>
    </source>
</reference>
<comment type="caution">
    <text evidence="1">The sequence shown here is derived from an EMBL/GenBank/DDBJ whole genome shotgun (WGS) entry which is preliminary data.</text>
</comment>
<evidence type="ECO:0000313" key="1">
    <source>
        <dbReference type="EMBL" id="GGL32704.1"/>
    </source>
</evidence>
<proteinExistence type="predicted"/>
<accession>A0A917RVG9</accession>
<organism evidence="1 2">
    <name type="scientific">Nocardia jinanensis</name>
    <dbReference type="NCBI Taxonomy" id="382504"/>
    <lineage>
        <taxon>Bacteria</taxon>
        <taxon>Bacillati</taxon>
        <taxon>Actinomycetota</taxon>
        <taxon>Actinomycetes</taxon>
        <taxon>Mycobacteriales</taxon>
        <taxon>Nocardiaceae</taxon>
        <taxon>Nocardia</taxon>
    </lineage>
</organism>
<dbReference type="EMBL" id="BMMH01000014">
    <property type="protein sequence ID" value="GGL32704.1"/>
    <property type="molecule type" value="Genomic_DNA"/>
</dbReference>
<keyword evidence="2" id="KW-1185">Reference proteome</keyword>
<sequence length="109" mass="11828">MRLRFLGKGGSDLGGCPSLYTTDHGSYLVQGWETDRPATVEIPHLLLGYAEPDTFIGAPMKDTGRGTFTLAGRPVAEREILEQLDLASDEVAIEVPKTRRTFYGALSSA</sequence>
<dbReference type="Proteomes" id="UP000638263">
    <property type="component" value="Unassembled WGS sequence"/>
</dbReference>